<feature type="transmembrane region" description="Helical" evidence="6">
    <location>
        <begin position="150"/>
        <end position="171"/>
    </location>
</feature>
<dbReference type="PANTHER" id="PTHR21235:SF2">
    <property type="entry name" value="IMIDAZOLE GLYCEROL PHOSPHATE SYNTHASE HISHF"/>
    <property type="match status" value="1"/>
</dbReference>
<keyword evidence="2 5" id="KW-0028">Amino-acid biosynthesis</keyword>
<dbReference type="Proteomes" id="UP000003932">
    <property type="component" value="Chromosome"/>
</dbReference>
<evidence type="ECO:0000313" key="7">
    <source>
        <dbReference type="EMBL" id="AFP83543.1"/>
    </source>
</evidence>
<keyword evidence="6" id="KW-0472">Membrane</keyword>
<dbReference type="GO" id="GO:0000105">
    <property type="term" value="P:L-histidine biosynthetic process"/>
    <property type="evidence" value="ECO:0007669"/>
    <property type="project" value="UniProtKB-KW"/>
</dbReference>
<accession>J7GY95</accession>
<proteinExistence type="inferred from homology"/>
<keyword evidence="3 5" id="KW-0368">Histidine biosynthesis</keyword>
<sequence length="243" mass="28331">MIRIISCLDIKNNYVVKGIKFKKLKKINDVFFLSINYLKKKIDEITLLDITANYTKKSLSKKIIKKISKKINIPLSIGGGINCLLIIKKYFNIGTDKVIINSFSYKKIEIIKFFFEFYGTQALIISIDIKKKKKNFFTYKNSGYIKSNFLLLDWIIILKKIGSGEFLITSIDKDGICKGYDIKIYYFLKKILKILIIISGGIGSINDIYFLYKKCSFNSFLIASIFHKNYLKPIYFKKYIKIL</sequence>
<dbReference type="OrthoDB" id="9781903at2"/>
<dbReference type="HOGENOM" id="CLU_048577_4_0_6"/>
<evidence type="ECO:0000256" key="2">
    <source>
        <dbReference type="ARBA" id="ARBA00022605"/>
    </source>
</evidence>
<dbReference type="AlphaFoldDB" id="J7GY95"/>
<dbReference type="InterPro" id="IPR013785">
    <property type="entry name" value="Aldolase_TIM"/>
</dbReference>
<dbReference type="Pfam" id="PF00977">
    <property type="entry name" value="His_biosynth"/>
    <property type="match status" value="1"/>
</dbReference>
<evidence type="ECO:0000313" key="8">
    <source>
        <dbReference type="Proteomes" id="UP000003932"/>
    </source>
</evidence>
<feature type="transmembrane region" description="Helical" evidence="6">
    <location>
        <begin position="71"/>
        <end position="90"/>
    </location>
</feature>
<organism evidence="7 8">
    <name type="scientific">Candidatus Carsonella ruddii CE isolate Thao2000</name>
    <dbReference type="NCBI Taxonomy" id="1202536"/>
    <lineage>
        <taxon>Bacteria</taxon>
        <taxon>Pseudomonadati</taxon>
        <taxon>Pseudomonadota</taxon>
        <taxon>Gammaproteobacteria</taxon>
        <taxon>Oceanospirillales</taxon>
        <taxon>Halomonadaceae</taxon>
        <taxon>Zymobacter group</taxon>
        <taxon>Candidatus Carsonella</taxon>
    </lineage>
</organism>
<comment type="pathway">
    <text evidence="4">Amino-acid biosynthesis.</text>
</comment>
<feature type="transmembrane region" description="Helical" evidence="6">
    <location>
        <begin position="110"/>
        <end position="129"/>
    </location>
</feature>
<gene>
    <name evidence="7" type="primary">hisF</name>
    <name evidence="7" type="ORF">A33U_077</name>
</gene>
<keyword evidence="6" id="KW-0812">Transmembrane</keyword>
<dbReference type="InterPro" id="IPR050064">
    <property type="entry name" value="IGPS_HisA/HisF"/>
</dbReference>
<dbReference type="RefSeq" id="WP_014886844.1">
    <property type="nucleotide sequence ID" value="NC_018414.1"/>
</dbReference>
<dbReference type="PATRIC" id="fig|1202536.3.peg.68"/>
<comment type="similarity">
    <text evidence="1 5">Belongs to the HisA/HisF family.</text>
</comment>
<reference evidence="7 8" key="1">
    <citation type="journal article" date="2012" name="Mol. Biol. Evol.">
        <title>Genome reduction and co-evolution between the primary and secondary bacterial symbionts of psyllids.</title>
        <authorList>
            <person name="Sloan D.B."/>
            <person name="Moran N.A."/>
        </authorList>
    </citation>
    <scope>NUCLEOTIDE SEQUENCE [LARGE SCALE GENOMIC DNA]</scope>
    <source>
        <strain evidence="7 8">CE</strain>
    </source>
</reference>
<evidence type="ECO:0000256" key="5">
    <source>
        <dbReference type="RuleBase" id="RU003657"/>
    </source>
</evidence>
<dbReference type="Gene3D" id="3.20.20.70">
    <property type="entry name" value="Aldolase class I"/>
    <property type="match status" value="1"/>
</dbReference>
<dbReference type="GO" id="GO:0000107">
    <property type="term" value="F:imidazoleglycerol-phosphate synthase activity"/>
    <property type="evidence" value="ECO:0007669"/>
    <property type="project" value="TreeGrafter"/>
</dbReference>
<evidence type="ECO:0000256" key="6">
    <source>
        <dbReference type="SAM" id="Phobius"/>
    </source>
</evidence>
<dbReference type="InterPro" id="IPR011060">
    <property type="entry name" value="RibuloseP-bd_barrel"/>
</dbReference>
<evidence type="ECO:0000256" key="3">
    <source>
        <dbReference type="ARBA" id="ARBA00023102"/>
    </source>
</evidence>
<dbReference type="EMBL" id="CP003541">
    <property type="protein sequence ID" value="AFP83543.1"/>
    <property type="molecule type" value="Genomic_DNA"/>
</dbReference>
<dbReference type="SUPFAM" id="SSF51366">
    <property type="entry name" value="Ribulose-phoshate binding barrel"/>
    <property type="match status" value="1"/>
</dbReference>
<protein>
    <submittedName>
        <fullName evidence="7">Imidazoleglycerol-phosphate synthase</fullName>
    </submittedName>
</protein>
<dbReference type="STRING" id="1202536.A33U_077"/>
<name>J7GY95_CARRU</name>
<dbReference type="PANTHER" id="PTHR21235">
    <property type="entry name" value="IMIDAZOLE GLYCEROL PHOSPHATE SYNTHASE SUBUNIT HISF/H IGP SYNTHASE SUBUNIT HISF/H"/>
    <property type="match status" value="1"/>
</dbReference>
<evidence type="ECO:0000256" key="1">
    <source>
        <dbReference type="ARBA" id="ARBA00009667"/>
    </source>
</evidence>
<dbReference type="InterPro" id="IPR006062">
    <property type="entry name" value="His_biosynth"/>
</dbReference>
<dbReference type="KEGG" id="cru:A33U_077"/>
<keyword evidence="6" id="KW-1133">Transmembrane helix</keyword>
<feature type="transmembrane region" description="Helical" evidence="6">
    <location>
        <begin position="191"/>
        <end position="212"/>
    </location>
</feature>
<evidence type="ECO:0000256" key="4">
    <source>
        <dbReference type="ARBA" id="ARBA00029440"/>
    </source>
</evidence>